<dbReference type="Gene3D" id="3.20.19.10">
    <property type="entry name" value="Aconitase, domain 4"/>
    <property type="match status" value="1"/>
</dbReference>
<dbReference type="PROSITE" id="PS01244">
    <property type="entry name" value="ACONITASE_2"/>
    <property type="match status" value="1"/>
</dbReference>
<dbReference type="PANTHER" id="PTHR43160:SF3">
    <property type="entry name" value="ACONITATE HYDRATASE, MITOCHONDRIAL"/>
    <property type="match status" value="1"/>
</dbReference>
<evidence type="ECO:0000256" key="2">
    <source>
        <dbReference type="ARBA" id="ARBA00004717"/>
    </source>
</evidence>
<dbReference type="AlphaFoldDB" id="A0AAE3JN46"/>
<dbReference type="PROSITE" id="PS00450">
    <property type="entry name" value="ACONITASE_1"/>
    <property type="match status" value="1"/>
</dbReference>
<evidence type="ECO:0000256" key="4">
    <source>
        <dbReference type="ARBA" id="ARBA00012926"/>
    </source>
</evidence>
<dbReference type="RefSeq" id="WP_317900654.1">
    <property type="nucleotide sequence ID" value="NZ_JAIRBC010000002.1"/>
</dbReference>
<dbReference type="EMBL" id="JAIRBC010000002">
    <property type="protein sequence ID" value="MCG2459509.1"/>
    <property type="molecule type" value="Genomic_DNA"/>
</dbReference>
<dbReference type="GO" id="GO:0046872">
    <property type="term" value="F:metal ion binding"/>
    <property type="evidence" value="ECO:0007669"/>
    <property type="project" value="UniProtKB-KW"/>
</dbReference>
<evidence type="ECO:0000256" key="6">
    <source>
        <dbReference type="ARBA" id="ARBA00022532"/>
    </source>
</evidence>
<evidence type="ECO:0000256" key="5">
    <source>
        <dbReference type="ARBA" id="ARBA00019378"/>
    </source>
</evidence>
<evidence type="ECO:0000256" key="7">
    <source>
        <dbReference type="ARBA" id="ARBA00022723"/>
    </source>
</evidence>
<protein>
    <recommendedName>
        <fullName evidence="5">Aconitate hydratase A</fullName>
        <ecNumber evidence="4">4.2.1.3</ecNumber>
    </recommendedName>
    <alternativeName>
        <fullName evidence="13">Citrate hydro-lyase</fullName>
    </alternativeName>
    <alternativeName>
        <fullName evidence="15">Iron-responsive protein-like</fullName>
    </alternativeName>
    <alternativeName>
        <fullName evidence="14">RNA-binding protein</fullName>
    </alternativeName>
</protein>
<evidence type="ECO:0000313" key="19">
    <source>
        <dbReference type="Proteomes" id="UP001200642"/>
    </source>
</evidence>
<dbReference type="Gene3D" id="3.40.1060.10">
    <property type="entry name" value="Aconitase, Domain 2"/>
    <property type="match status" value="1"/>
</dbReference>
<keyword evidence="10" id="KW-0411">Iron-sulfur</keyword>
<dbReference type="FunFam" id="3.30.499.10:FF:000003">
    <property type="entry name" value="Aconitate hydratase, mitochondrial"/>
    <property type="match status" value="1"/>
</dbReference>
<keyword evidence="6" id="KW-0816">Tricarboxylic acid cycle</keyword>
<dbReference type="GO" id="GO:0005829">
    <property type="term" value="C:cytosol"/>
    <property type="evidence" value="ECO:0007669"/>
    <property type="project" value="TreeGrafter"/>
</dbReference>
<dbReference type="EC" id="4.2.1.3" evidence="4"/>
<dbReference type="NCBIfam" id="NF005558">
    <property type="entry name" value="PRK07229.1"/>
    <property type="match status" value="1"/>
</dbReference>
<sequence length="758" mass="82178">MAFDIDMIKGAYAQMAKRVDKAREIVGKPLTLSEKILYSHLWDGMPTKAFVRGKDYVDFAPDRIACQDATAQMALLQFMQAGKAKVAVPTTVHCDHLIQAKSGAVADLRAANTSSAEVFNFLESVSNKYGIGFWKPGAGIIHQVVLENYAFPGGMMIGTDSHTVNAGGLGMVAIGVGGADAVDVMAGMAWELKLPKLIGVKLTGKISGWTSAKDVILKVAGILTVKGGTGAIIEYFGEGAKNLSCTGKGTICNMGAEVGATTSTFGYDDSMERYLRATERSDVADAANNVRDYLTADPEVYANPEKYFDELIEIDLNELRPHLNGPFTPDLATPVGELGPKAKKNEWPLKVDWGLIGSCTNSSYEDLTRAASIAKQAVDKNIKPKSDFGINPGSEQIRFTAERDGLLQIFEDLGATVFTNACGPCIGQWDRSDLKGDEKNTIVHSFNRNFSKRADGNPNTHAFVGSPEMVAAIAISGRLDFDPMNDTLINENGEEVRLDEPLGIELPPKGFEVEDAGYLAPKEDGSSVSVKVDPKSERLQLLDPFTPITPASLQGVKLLIKAFGKCTTDHISMAGPWLRYRGHLDNIANNTLIGAVNAFNKKTNFVKNQLNGEYMGVPDAQRAYKAAGIKTIVVGDHNYGEGSSREHAAMQPRHLGVAAVLVKSFARIHETNLKKQGMLGLTFANEADYDLIQEDDTFNFIDIADFSPDKQLTLEVVHADGSKNTIMVNHTYNQSQIEWFNEGSALNVIKKENAAQHA</sequence>
<dbReference type="GO" id="GO:0051539">
    <property type="term" value="F:4 iron, 4 sulfur cluster binding"/>
    <property type="evidence" value="ECO:0007669"/>
    <property type="project" value="InterPro"/>
</dbReference>
<dbReference type="InterPro" id="IPR015931">
    <property type="entry name" value="Acnase/IPM_dHydase_lsu_aba_1/3"/>
</dbReference>
<proteinExistence type="inferred from homology"/>
<evidence type="ECO:0000259" key="17">
    <source>
        <dbReference type="Pfam" id="PF00694"/>
    </source>
</evidence>
<evidence type="ECO:0000256" key="10">
    <source>
        <dbReference type="ARBA" id="ARBA00023014"/>
    </source>
</evidence>
<dbReference type="GO" id="GO:0003994">
    <property type="term" value="F:aconitate hydratase activity"/>
    <property type="evidence" value="ECO:0007669"/>
    <property type="project" value="UniProtKB-EC"/>
</dbReference>
<dbReference type="InterPro" id="IPR050926">
    <property type="entry name" value="Aconitase/IPM_isomerase"/>
</dbReference>
<dbReference type="InterPro" id="IPR001030">
    <property type="entry name" value="Acoase/IPM_deHydtase_lsu_aba"/>
</dbReference>
<dbReference type="Pfam" id="PF00694">
    <property type="entry name" value="Aconitase_C"/>
    <property type="match status" value="1"/>
</dbReference>
<feature type="domain" description="Aconitase/3-isopropylmalate dehydratase large subunit alpha/beta/alpha" evidence="16">
    <location>
        <begin position="34"/>
        <end position="477"/>
    </location>
</feature>
<evidence type="ECO:0000259" key="16">
    <source>
        <dbReference type="Pfam" id="PF00330"/>
    </source>
</evidence>
<dbReference type="InterPro" id="IPR036008">
    <property type="entry name" value="Aconitase_4Fe-4S_dom"/>
</dbReference>
<dbReference type="FunFam" id="3.30.499.10:FF:000004">
    <property type="entry name" value="Aconitate hydratase, mitochondrial"/>
    <property type="match status" value="1"/>
</dbReference>
<comment type="caution">
    <text evidence="18">The sequence shown here is derived from an EMBL/GenBank/DDBJ whole genome shotgun (WGS) entry which is preliminary data.</text>
</comment>
<keyword evidence="19" id="KW-1185">Reference proteome</keyword>
<accession>A0AAE3JN46</accession>
<keyword evidence="9" id="KW-0408">Iron</keyword>
<dbReference type="Pfam" id="PF00330">
    <property type="entry name" value="Aconitase"/>
    <property type="match status" value="1"/>
</dbReference>
<keyword evidence="7" id="KW-0479">Metal-binding</keyword>
<evidence type="ECO:0000256" key="14">
    <source>
        <dbReference type="ARBA" id="ARBA00031081"/>
    </source>
</evidence>
<reference evidence="18" key="1">
    <citation type="submission" date="2023-02" db="EMBL/GenBank/DDBJ databases">
        <title>Genome of Flavobacteriaceae gen. nov. sp. strain F89.</title>
        <authorList>
            <person name="Wang Y."/>
        </authorList>
    </citation>
    <scope>NUCLEOTIDE SEQUENCE</scope>
    <source>
        <strain evidence="18">F89</strain>
    </source>
</reference>
<dbReference type="InterPro" id="IPR006248">
    <property type="entry name" value="Aconitase_mito-like"/>
</dbReference>
<feature type="domain" description="Aconitase A/isopropylmalate dehydratase small subunit swivel" evidence="17">
    <location>
        <begin position="558"/>
        <end position="686"/>
    </location>
</feature>
<evidence type="ECO:0000256" key="15">
    <source>
        <dbReference type="ARBA" id="ARBA00031977"/>
    </source>
</evidence>
<keyword evidence="8" id="KW-0809">Transit peptide</keyword>
<dbReference type="PANTHER" id="PTHR43160">
    <property type="entry name" value="ACONITATE HYDRATASE B"/>
    <property type="match status" value="1"/>
</dbReference>
<comment type="similarity">
    <text evidence="3">Belongs to the aconitase/IPM isomerase family.</text>
</comment>
<dbReference type="PRINTS" id="PR00415">
    <property type="entry name" value="ACONITASE"/>
</dbReference>
<evidence type="ECO:0000256" key="13">
    <source>
        <dbReference type="ARBA" id="ARBA00029682"/>
    </source>
</evidence>
<evidence type="ECO:0000256" key="12">
    <source>
        <dbReference type="ARBA" id="ARBA00023501"/>
    </source>
</evidence>
<evidence type="ECO:0000256" key="9">
    <source>
        <dbReference type="ARBA" id="ARBA00023004"/>
    </source>
</evidence>
<dbReference type="Proteomes" id="UP001200642">
    <property type="component" value="Unassembled WGS sequence"/>
</dbReference>
<dbReference type="FunFam" id="3.20.19.10:FF:000002">
    <property type="entry name" value="Aconitate hydratase, mitochondrial"/>
    <property type="match status" value="1"/>
</dbReference>
<dbReference type="InterPro" id="IPR015928">
    <property type="entry name" value="Aconitase/3IPM_dehydase_swvl"/>
</dbReference>
<comment type="pathway">
    <text evidence="2">Carbohydrate metabolism; tricarboxylic acid cycle; isocitrate from oxaloacetate: step 2/2.</text>
</comment>
<dbReference type="InterPro" id="IPR000573">
    <property type="entry name" value="AconitaseA/IPMdHydase_ssu_swvl"/>
</dbReference>
<evidence type="ECO:0000256" key="11">
    <source>
        <dbReference type="ARBA" id="ARBA00023239"/>
    </source>
</evidence>
<gene>
    <name evidence="18" type="ORF">K8352_01970</name>
</gene>
<dbReference type="InterPro" id="IPR018136">
    <property type="entry name" value="Aconitase_4Fe-4S_BS"/>
</dbReference>
<dbReference type="NCBIfam" id="TIGR01340">
    <property type="entry name" value="aconitase_mito"/>
    <property type="match status" value="1"/>
</dbReference>
<comment type="catalytic activity">
    <reaction evidence="12">
        <text>citrate = D-threo-isocitrate</text>
        <dbReference type="Rhea" id="RHEA:10336"/>
        <dbReference type="ChEBI" id="CHEBI:15562"/>
        <dbReference type="ChEBI" id="CHEBI:16947"/>
        <dbReference type="EC" id="4.2.1.3"/>
    </reaction>
</comment>
<organism evidence="18 19">
    <name type="scientific">Cerina litoralis</name>
    <dbReference type="NCBI Taxonomy" id="2874477"/>
    <lineage>
        <taxon>Bacteria</taxon>
        <taxon>Pseudomonadati</taxon>
        <taxon>Bacteroidota</taxon>
        <taxon>Flavobacteriia</taxon>
        <taxon>Flavobacteriales</taxon>
        <taxon>Flavobacteriaceae</taxon>
        <taxon>Cerina</taxon>
    </lineage>
</organism>
<evidence type="ECO:0000256" key="1">
    <source>
        <dbReference type="ARBA" id="ARBA00001966"/>
    </source>
</evidence>
<comment type="cofactor">
    <cofactor evidence="1">
        <name>[4Fe-4S] cluster</name>
        <dbReference type="ChEBI" id="CHEBI:49883"/>
    </cofactor>
</comment>
<dbReference type="GO" id="GO:0006099">
    <property type="term" value="P:tricarboxylic acid cycle"/>
    <property type="evidence" value="ECO:0007669"/>
    <property type="project" value="UniProtKB-KW"/>
</dbReference>
<dbReference type="SUPFAM" id="SSF52016">
    <property type="entry name" value="LeuD/IlvD-like"/>
    <property type="match status" value="1"/>
</dbReference>
<evidence type="ECO:0000256" key="8">
    <source>
        <dbReference type="ARBA" id="ARBA00022946"/>
    </source>
</evidence>
<evidence type="ECO:0000313" key="18">
    <source>
        <dbReference type="EMBL" id="MCG2459509.1"/>
    </source>
</evidence>
<dbReference type="Gene3D" id="3.30.499.10">
    <property type="entry name" value="Aconitase, domain 3"/>
    <property type="match status" value="2"/>
</dbReference>
<evidence type="ECO:0000256" key="3">
    <source>
        <dbReference type="ARBA" id="ARBA00007185"/>
    </source>
</evidence>
<dbReference type="InterPro" id="IPR015932">
    <property type="entry name" value="Aconitase_dom2"/>
</dbReference>
<name>A0AAE3JN46_9FLAO</name>
<keyword evidence="11 18" id="KW-0456">Lyase</keyword>
<dbReference type="SUPFAM" id="SSF53732">
    <property type="entry name" value="Aconitase iron-sulfur domain"/>
    <property type="match status" value="1"/>
</dbReference>
<dbReference type="FunFam" id="3.40.1060.10:FF:000001">
    <property type="entry name" value="Aconitate hydratase, mitochondrial"/>
    <property type="match status" value="1"/>
</dbReference>